<reference evidence="4 5" key="1">
    <citation type="submission" date="2019-05" db="EMBL/GenBank/DDBJ databases">
        <title>Emergence of the Ug99 lineage of the wheat stem rust pathogen through somatic hybridization.</title>
        <authorList>
            <person name="Li F."/>
            <person name="Upadhyaya N.M."/>
            <person name="Sperschneider J."/>
            <person name="Matny O."/>
            <person name="Nguyen-Phuc H."/>
            <person name="Mago R."/>
            <person name="Raley C."/>
            <person name="Miller M.E."/>
            <person name="Silverstein K.A.T."/>
            <person name="Henningsen E."/>
            <person name="Hirsch C.D."/>
            <person name="Visser B."/>
            <person name="Pretorius Z.A."/>
            <person name="Steffenson B.J."/>
            <person name="Schwessinger B."/>
            <person name="Dodds P.N."/>
            <person name="Figueroa M."/>
        </authorList>
    </citation>
    <scope>NUCLEOTIDE SEQUENCE [LARGE SCALE GENOMIC DNA]</scope>
    <source>
        <strain evidence="2">21-0</strain>
        <strain evidence="3 5">Ug99</strain>
    </source>
</reference>
<accession>A0A5B0Q2P3</accession>
<feature type="compositionally biased region" description="Low complexity" evidence="1">
    <location>
        <begin position="553"/>
        <end position="562"/>
    </location>
</feature>
<feature type="compositionally biased region" description="Basic residues" evidence="1">
    <location>
        <begin position="227"/>
        <end position="239"/>
    </location>
</feature>
<dbReference type="Proteomes" id="UP000325313">
    <property type="component" value="Unassembled WGS sequence"/>
</dbReference>
<dbReference type="OrthoDB" id="2507696at2759"/>
<sequence length="655" mass="71692">MERNSNQINNYLDLSPRQPGSSSPIAFERAPTPGLSSFTPKPFPTPTTGDNQPTNYSSPTKHYRTNSPQLTSQAPERKTQQQHHHHPPETQEQEQYNQQAAPQEDLHHYQEPSENQNISTSTDLNNRGQRKRRQDDDLSFHEDDQDDSTLSEPPSEPAARVEPQPKRSRVKKPNKRIKQSAKPDLPKPTEFADPEQNLNNDPQPTESVALPPANSVSTEPSKLSKMTFKRKKNPPKRTKTNSTSSKPKTPSTAKPATHRPTAAEAAPTAVSEAQEEMDVTQNEEAPVPSNSNRQSPTDQPTDQHPEPTPSHSDPTKQQQQQQPLNRPELSQDQDVPNPSKPLTTTSKTTSTTTTSLKKPSNASQNPSQTSTKKPVKPSFKKVNKAGTSSSATTTNGFPGSSTTSTTTTPKPSISAPLNPPRKKAGEYDLNDPTTWGALFGAGDKKPAVKPVKPGNLPPQASLSYNGAAVDRLEARKKQRAQEKKTLNQQMKIGFDLLRQNIDMMDFEIEYKNHVRAMIERPLSAEYLPMETNESKNVSSSSGGLTGSAIGLTSSNGGSSSQGENMAGPANVFLRPDGYKRYLNPPLPLPPPPSSSASTTNNNPLPSSQTVPSTLSHQPPGPIYSSSFPPHLPRKTLPRPGMFGSSFFIWQRPHLP</sequence>
<feature type="region of interest" description="Disordered" evidence="1">
    <location>
        <begin position="533"/>
        <end position="636"/>
    </location>
</feature>
<feature type="compositionally biased region" description="Basic residues" evidence="1">
    <location>
        <begin position="373"/>
        <end position="383"/>
    </location>
</feature>
<keyword evidence="4" id="KW-1185">Reference proteome</keyword>
<dbReference type="EMBL" id="VDEP01000203">
    <property type="protein sequence ID" value="KAA1124829.1"/>
    <property type="molecule type" value="Genomic_DNA"/>
</dbReference>
<dbReference type="EMBL" id="VSWC01000029">
    <property type="protein sequence ID" value="KAA1107363.1"/>
    <property type="molecule type" value="Genomic_DNA"/>
</dbReference>
<evidence type="ECO:0000256" key="1">
    <source>
        <dbReference type="SAM" id="MobiDB-lite"/>
    </source>
</evidence>
<feature type="compositionally biased region" description="Polar residues" evidence="1">
    <location>
        <begin position="112"/>
        <end position="127"/>
    </location>
</feature>
<feature type="compositionally biased region" description="Basic residues" evidence="1">
    <location>
        <begin position="166"/>
        <end position="179"/>
    </location>
</feature>
<evidence type="ECO:0000313" key="5">
    <source>
        <dbReference type="Proteomes" id="UP000325313"/>
    </source>
</evidence>
<name>A0A5B0Q2P3_PUCGR</name>
<feature type="compositionally biased region" description="Low complexity" evidence="1">
    <location>
        <begin position="240"/>
        <end position="269"/>
    </location>
</feature>
<dbReference type="AlphaFoldDB" id="A0A5B0Q2P3"/>
<feature type="region of interest" description="Disordered" evidence="1">
    <location>
        <begin position="1"/>
        <end position="429"/>
    </location>
</feature>
<proteinExistence type="predicted"/>
<feature type="compositionally biased region" description="Polar residues" evidence="1">
    <location>
        <begin position="1"/>
        <end position="24"/>
    </location>
</feature>
<dbReference type="Proteomes" id="UP000324748">
    <property type="component" value="Unassembled WGS sequence"/>
</dbReference>
<feature type="compositionally biased region" description="Polar residues" evidence="1">
    <location>
        <begin position="49"/>
        <end position="74"/>
    </location>
</feature>
<evidence type="ECO:0000313" key="3">
    <source>
        <dbReference type="EMBL" id="KAA1124829.1"/>
    </source>
</evidence>
<feature type="compositionally biased region" description="Basic and acidic residues" evidence="1">
    <location>
        <begin position="133"/>
        <end position="142"/>
    </location>
</feature>
<feature type="compositionally biased region" description="Pro residues" evidence="1">
    <location>
        <begin position="584"/>
        <end position="593"/>
    </location>
</feature>
<gene>
    <name evidence="2" type="ORF">PGT21_011268</name>
    <name evidence="3" type="ORF">PGTUg99_035641</name>
</gene>
<feature type="compositionally biased region" description="Low complexity" evidence="1">
    <location>
        <begin position="336"/>
        <end position="361"/>
    </location>
</feature>
<evidence type="ECO:0000313" key="4">
    <source>
        <dbReference type="Proteomes" id="UP000324748"/>
    </source>
</evidence>
<feature type="compositionally biased region" description="Polar residues" evidence="1">
    <location>
        <begin position="362"/>
        <end position="372"/>
    </location>
</feature>
<feature type="compositionally biased region" description="Low complexity" evidence="1">
    <location>
        <begin position="594"/>
        <end position="607"/>
    </location>
</feature>
<organism evidence="2 4">
    <name type="scientific">Puccinia graminis f. sp. tritici</name>
    <dbReference type="NCBI Taxonomy" id="56615"/>
    <lineage>
        <taxon>Eukaryota</taxon>
        <taxon>Fungi</taxon>
        <taxon>Dikarya</taxon>
        <taxon>Basidiomycota</taxon>
        <taxon>Pucciniomycotina</taxon>
        <taxon>Pucciniomycetes</taxon>
        <taxon>Pucciniales</taxon>
        <taxon>Pucciniaceae</taxon>
        <taxon>Puccinia</taxon>
    </lineage>
</organism>
<feature type="compositionally biased region" description="Low complexity" evidence="1">
    <location>
        <begin position="387"/>
        <end position="416"/>
    </location>
</feature>
<comment type="caution">
    <text evidence="2">The sequence shown here is derived from an EMBL/GenBank/DDBJ whole genome shotgun (WGS) entry which is preliminary data.</text>
</comment>
<feature type="compositionally biased region" description="Polar residues" evidence="1">
    <location>
        <begin position="279"/>
        <end position="302"/>
    </location>
</feature>
<evidence type="ECO:0000313" key="2">
    <source>
        <dbReference type="EMBL" id="KAA1107363.1"/>
    </source>
</evidence>
<protein>
    <submittedName>
        <fullName evidence="2">Uncharacterized protein</fullName>
    </submittedName>
</protein>
<feature type="compositionally biased region" description="Polar residues" evidence="1">
    <location>
        <begin position="196"/>
        <end position="206"/>
    </location>
</feature>